<gene>
    <name evidence="1" type="ORF">TISLANDTSLP1_01470</name>
</gene>
<keyword evidence="2" id="KW-1185">Reference proteome</keyword>
<evidence type="ECO:0000313" key="1">
    <source>
        <dbReference type="EMBL" id="GLI52454.1"/>
    </source>
</evidence>
<dbReference type="Proteomes" id="UP001144297">
    <property type="component" value="Unassembled WGS sequence"/>
</dbReference>
<name>A0A9W6GEH2_9BACT</name>
<protein>
    <submittedName>
        <fullName evidence="1">Uncharacterized protein</fullName>
    </submittedName>
</protein>
<accession>A0A9W6GEH2</accession>
<comment type="caution">
    <text evidence="1">The sequence shown here is derived from an EMBL/GenBank/DDBJ whole genome shotgun (WGS) entry which is preliminary data.</text>
</comment>
<organism evidence="1 2">
    <name type="scientific">Thermodesulfovibrio yellowstonii</name>
    <dbReference type="NCBI Taxonomy" id="28262"/>
    <lineage>
        <taxon>Bacteria</taxon>
        <taxon>Pseudomonadati</taxon>
        <taxon>Nitrospirota</taxon>
        <taxon>Thermodesulfovibrionia</taxon>
        <taxon>Thermodesulfovibrionales</taxon>
        <taxon>Thermodesulfovibrionaceae</taxon>
        <taxon>Thermodesulfovibrio</taxon>
    </lineage>
</organism>
<sequence>MLNLVLQSYSPSKIKALLQSMKLPYSAEQIEEIKEELYQKAKALRMRELLENLFCLFIDAYHTSINDEKARDSLPQ</sequence>
<dbReference type="EMBL" id="BSDX01000001">
    <property type="protein sequence ID" value="GLI52454.1"/>
    <property type="molecule type" value="Genomic_DNA"/>
</dbReference>
<proteinExistence type="predicted"/>
<dbReference type="AlphaFoldDB" id="A0A9W6GEH2"/>
<reference evidence="1" key="1">
    <citation type="submission" date="2022-12" db="EMBL/GenBank/DDBJ databases">
        <title>Reference genome sequencing for broad-spectrum identification of bacterial and archaeal isolates by mass spectrometry.</title>
        <authorList>
            <person name="Sekiguchi Y."/>
            <person name="Tourlousse D.M."/>
        </authorList>
    </citation>
    <scope>NUCLEOTIDE SEQUENCE</scope>
    <source>
        <strain evidence="1">TSL-P1</strain>
    </source>
</reference>
<evidence type="ECO:0000313" key="2">
    <source>
        <dbReference type="Proteomes" id="UP001144297"/>
    </source>
</evidence>